<gene>
    <name evidence="7" type="primary">era</name>
    <name evidence="12" type="ORF">DFR30_0816</name>
</gene>
<dbReference type="GO" id="GO:0070181">
    <property type="term" value="F:small ribosomal subunit rRNA binding"/>
    <property type="evidence" value="ECO:0007669"/>
    <property type="project" value="UniProtKB-UniRule"/>
</dbReference>
<feature type="region of interest" description="G5" evidence="8">
    <location>
        <begin position="157"/>
        <end position="159"/>
    </location>
</feature>
<name>A0A4R1HK23_9GAMM</name>
<dbReference type="PRINTS" id="PR00326">
    <property type="entry name" value="GTP1OBG"/>
</dbReference>
<dbReference type="NCBIfam" id="TIGR00231">
    <property type="entry name" value="small_GTP"/>
    <property type="match status" value="1"/>
</dbReference>
<feature type="binding site" evidence="7">
    <location>
        <begin position="18"/>
        <end position="25"/>
    </location>
    <ligand>
        <name>GTP</name>
        <dbReference type="ChEBI" id="CHEBI:37565"/>
    </ligand>
</feature>
<dbReference type="GO" id="GO:0000028">
    <property type="term" value="P:ribosomal small subunit assembly"/>
    <property type="evidence" value="ECO:0007669"/>
    <property type="project" value="TreeGrafter"/>
</dbReference>
<dbReference type="NCBIfam" id="NF000908">
    <property type="entry name" value="PRK00089.1"/>
    <property type="match status" value="1"/>
</dbReference>
<dbReference type="CDD" id="cd22534">
    <property type="entry name" value="KH-II_Era"/>
    <property type="match status" value="1"/>
</dbReference>
<evidence type="ECO:0000313" key="12">
    <source>
        <dbReference type="EMBL" id="TCK17582.1"/>
    </source>
</evidence>
<evidence type="ECO:0000259" key="11">
    <source>
        <dbReference type="PROSITE" id="PS51713"/>
    </source>
</evidence>
<evidence type="ECO:0000256" key="1">
    <source>
        <dbReference type="ARBA" id="ARBA00007921"/>
    </source>
</evidence>
<feature type="binding site" evidence="7">
    <location>
        <begin position="127"/>
        <end position="130"/>
    </location>
    <ligand>
        <name>GTP</name>
        <dbReference type="ChEBI" id="CHEBI:37565"/>
    </ligand>
</feature>
<dbReference type="Proteomes" id="UP000295707">
    <property type="component" value="Unassembled WGS sequence"/>
</dbReference>
<dbReference type="Gene3D" id="3.40.50.300">
    <property type="entry name" value="P-loop containing nucleotide triphosphate hydrolases"/>
    <property type="match status" value="1"/>
</dbReference>
<evidence type="ECO:0000256" key="7">
    <source>
        <dbReference type="HAMAP-Rule" id="MF_00367"/>
    </source>
</evidence>
<evidence type="ECO:0000256" key="2">
    <source>
        <dbReference type="ARBA" id="ARBA00020484"/>
    </source>
</evidence>
<sequence>MRWVPVTEFRSGYVALVGRPNVGKSTIMNHMVGQKISITSRRPQTTRHRIRGIKTDDNAQIVFVDTPGLHAKQPRAMNRYLNRAATDSLKDVDVVVFVVEGTRWHKDDEWVLEKLKHVPCPVIVAINKIDRLEDKEALLPFMQELAGRGDFSAIIPVCARRGDHLDELEKAIHQHLPVSVPFYPEDQVTDRSERFLAAELVREKLFRKLGEEIPYGLTVEIESFKEEKNLLTIHALIWVEKNSQKPIVIGRKGALLKAVGKEAREDMEKTFDRKVFLQLWVKVKEGWADNDRALRSLGYQDN</sequence>
<dbReference type="PROSITE" id="PS51713">
    <property type="entry name" value="G_ERA"/>
    <property type="match status" value="1"/>
</dbReference>
<dbReference type="PANTHER" id="PTHR42698">
    <property type="entry name" value="GTPASE ERA"/>
    <property type="match status" value="1"/>
</dbReference>
<keyword evidence="3 7" id="KW-0690">Ribosome biogenesis</keyword>
<keyword evidence="7" id="KW-1003">Cell membrane</keyword>
<dbReference type="Pfam" id="PF07650">
    <property type="entry name" value="KH_2"/>
    <property type="match status" value="1"/>
</dbReference>
<comment type="subunit">
    <text evidence="7">Monomer.</text>
</comment>
<dbReference type="InterPro" id="IPR005662">
    <property type="entry name" value="GTPase_Era-like"/>
</dbReference>
<dbReference type="InterPro" id="IPR015946">
    <property type="entry name" value="KH_dom-like_a/b"/>
</dbReference>
<evidence type="ECO:0000259" key="10">
    <source>
        <dbReference type="PROSITE" id="PS50823"/>
    </source>
</evidence>
<dbReference type="HAMAP" id="MF_00367">
    <property type="entry name" value="GTPase_Era"/>
    <property type="match status" value="1"/>
</dbReference>
<dbReference type="GO" id="GO:0003924">
    <property type="term" value="F:GTPase activity"/>
    <property type="evidence" value="ECO:0007669"/>
    <property type="project" value="UniProtKB-UniRule"/>
</dbReference>
<dbReference type="InterPro" id="IPR027417">
    <property type="entry name" value="P-loop_NTPase"/>
</dbReference>
<feature type="region of interest" description="G3" evidence="8">
    <location>
        <begin position="65"/>
        <end position="68"/>
    </location>
</feature>
<keyword evidence="13" id="KW-1185">Reference proteome</keyword>
<protein>
    <recommendedName>
        <fullName evidence="2 7">GTPase Era</fullName>
    </recommendedName>
</protein>
<dbReference type="InterPro" id="IPR005225">
    <property type="entry name" value="Small_GTP-bd"/>
</dbReference>
<dbReference type="SUPFAM" id="SSF54814">
    <property type="entry name" value="Prokaryotic type KH domain (KH-domain type II)"/>
    <property type="match status" value="1"/>
</dbReference>
<evidence type="ECO:0000313" key="13">
    <source>
        <dbReference type="Proteomes" id="UP000295707"/>
    </source>
</evidence>
<dbReference type="Gene3D" id="3.30.300.20">
    <property type="match status" value="1"/>
</dbReference>
<keyword evidence="7" id="KW-0963">Cytoplasm</keyword>
<feature type="domain" description="Era-type G" evidence="11">
    <location>
        <begin position="10"/>
        <end position="178"/>
    </location>
</feature>
<comment type="subcellular location">
    <subcellularLocation>
        <location evidence="7">Cytoplasm</location>
    </subcellularLocation>
    <subcellularLocation>
        <location evidence="7">Cell membrane</location>
        <topology evidence="7">Peripheral membrane protein</topology>
    </subcellularLocation>
</comment>
<dbReference type="InterPro" id="IPR006073">
    <property type="entry name" value="GTP-bd"/>
</dbReference>
<dbReference type="EMBL" id="SMFX01000001">
    <property type="protein sequence ID" value="TCK17582.1"/>
    <property type="molecule type" value="Genomic_DNA"/>
</dbReference>
<dbReference type="PANTHER" id="PTHR42698:SF1">
    <property type="entry name" value="GTPASE ERA, MITOCHONDRIAL"/>
    <property type="match status" value="1"/>
</dbReference>
<keyword evidence="4 7" id="KW-0547">Nucleotide-binding</keyword>
<feature type="region of interest" description="G4" evidence="8">
    <location>
        <begin position="127"/>
        <end position="130"/>
    </location>
</feature>
<dbReference type="InterPro" id="IPR009019">
    <property type="entry name" value="KH_sf_prok-type"/>
</dbReference>
<evidence type="ECO:0000256" key="8">
    <source>
        <dbReference type="PROSITE-ProRule" id="PRU01050"/>
    </source>
</evidence>
<dbReference type="CDD" id="cd04163">
    <property type="entry name" value="Era"/>
    <property type="match status" value="1"/>
</dbReference>
<keyword evidence="7" id="KW-0472">Membrane</keyword>
<comment type="caution">
    <text evidence="12">The sequence shown here is derived from an EMBL/GenBank/DDBJ whole genome shotgun (WGS) entry which is preliminary data.</text>
</comment>
<feature type="region of interest" description="G1" evidence="8">
    <location>
        <begin position="18"/>
        <end position="25"/>
    </location>
</feature>
<feature type="binding site" evidence="7">
    <location>
        <begin position="65"/>
        <end position="69"/>
    </location>
    <ligand>
        <name>GTP</name>
        <dbReference type="ChEBI" id="CHEBI:37565"/>
    </ligand>
</feature>
<keyword evidence="5 7" id="KW-0694">RNA-binding</keyword>
<reference evidence="12 13" key="1">
    <citation type="submission" date="2019-03" db="EMBL/GenBank/DDBJ databases">
        <title>Genomic Encyclopedia of Type Strains, Phase IV (KMG-IV): sequencing the most valuable type-strain genomes for metagenomic binning, comparative biology and taxonomic classification.</title>
        <authorList>
            <person name="Goeker M."/>
        </authorList>
    </citation>
    <scope>NUCLEOTIDE SEQUENCE [LARGE SCALE GENOMIC DNA]</scope>
    <source>
        <strain evidence="12 13">DSM 19610</strain>
    </source>
</reference>
<evidence type="ECO:0000256" key="4">
    <source>
        <dbReference type="ARBA" id="ARBA00022741"/>
    </source>
</evidence>
<evidence type="ECO:0000256" key="5">
    <source>
        <dbReference type="ARBA" id="ARBA00022884"/>
    </source>
</evidence>
<dbReference type="AlphaFoldDB" id="A0A4R1HK23"/>
<dbReference type="GO" id="GO:0005525">
    <property type="term" value="F:GTP binding"/>
    <property type="evidence" value="ECO:0007669"/>
    <property type="project" value="UniProtKB-UniRule"/>
</dbReference>
<evidence type="ECO:0000256" key="3">
    <source>
        <dbReference type="ARBA" id="ARBA00022517"/>
    </source>
</evidence>
<dbReference type="InterPro" id="IPR004044">
    <property type="entry name" value="KH_dom_type_2"/>
</dbReference>
<dbReference type="InterPro" id="IPR030388">
    <property type="entry name" value="G_ERA_dom"/>
</dbReference>
<keyword evidence="7" id="KW-0699">rRNA-binding</keyword>
<proteinExistence type="inferred from homology"/>
<dbReference type="GO" id="GO:0005886">
    <property type="term" value="C:plasma membrane"/>
    <property type="evidence" value="ECO:0007669"/>
    <property type="project" value="UniProtKB-SubCell"/>
</dbReference>
<evidence type="ECO:0000256" key="9">
    <source>
        <dbReference type="RuleBase" id="RU003761"/>
    </source>
</evidence>
<evidence type="ECO:0000256" key="6">
    <source>
        <dbReference type="ARBA" id="ARBA00023134"/>
    </source>
</evidence>
<dbReference type="FunFam" id="3.30.300.20:FF:000003">
    <property type="entry name" value="GTPase Era"/>
    <property type="match status" value="1"/>
</dbReference>
<dbReference type="PROSITE" id="PS50823">
    <property type="entry name" value="KH_TYPE_2"/>
    <property type="match status" value="1"/>
</dbReference>
<accession>A0A4R1HK23</accession>
<dbReference type="FunFam" id="3.40.50.300:FF:000094">
    <property type="entry name" value="GTPase Era"/>
    <property type="match status" value="1"/>
</dbReference>
<dbReference type="SUPFAM" id="SSF52540">
    <property type="entry name" value="P-loop containing nucleoside triphosphate hydrolases"/>
    <property type="match status" value="1"/>
</dbReference>
<feature type="domain" description="KH type-2" evidence="10">
    <location>
        <begin position="209"/>
        <end position="285"/>
    </location>
</feature>
<keyword evidence="6 7" id="KW-0342">GTP-binding</keyword>
<dbReference type="GO" id="GO:0043024">
    <property type="term" value="F:ribosomal small subunit binding"/>
    <property type="evidence" value="ECO:0007669"/>
    <property type="project" value="TreeGrafter"/>
</dbReference>
<organism evidence="12 13">
    <name type="scientific">Thiogranum longum</name>
    <dbReference type="NCBI Taxonomy" id="1537524"/>
    <lineage>
        <taxon>Bacteria</taxon>
        <taxon>Pseudomonadati</taxon>
        <taxon>Pseudomonadota</taxon>
        <taxon>Gammaproteobacteria</taxon>
        <taxon>Chromatiales</taxon>
        <taxon>Ectothiorhodospiraceae</taxon>
        <taxon>Thiogranum</taxon>
    </lineage>
</organism>
<comment type="function">
    <text evidence="7">An essential GTPase that binds both GDP and GTP, with rapid nucleotide exchange. Plays a role in 16S rRNA processing and 30S ribosomal subunit biogenesis and possibly also in cell cycle regulation and energy metabolism.</text>
</comment>
<dbReference type="GO" id="GO:0005829">
    <property type="term" value="C:cytosol"/>
    <property type="evidence" value="ECO:0007669"/>
    <property type="project" value="TreeGrafter"/>
</dbReference>
<comment type="similarity">
    <text evidence="1 7 8 9">Belongs to the TRAFAC class TrmE-Era-EngA-EngB-Septin-like GTPase superfamily. Era GTPase family.</text>
</comment>
<dbReference type="NCBIfam" id="TIGR00436">
    <property type="entry name" value="era"/>
    <property type="match status" value="1"/>
</dbReference>
<feature type="region of interest" description="G2" evidence="8">
    <location>
        <begin position="44"/>
        <end position="48"/>
    </location>
</feature>
<dbReference type="OrthoDB" id="9805918at2"/>
<dbReference type="Pfam" id="PF01926">
    <property type="entry name" value="MMR_HSR1"/>
    <property type="match status" value="1"/>
</dbReference>